<evidence type="ECO:0000259" key="2">
    <source>
        <dbReference type="PROSITE" id="PS51677"/>
    </source>
</evidence>
<accession>A0A940DFL7</accession>
<dbReference type="GO" id="GO:0005975">
    <property type="term" value="P:carbohydrate metabolic process"/>
    <property type="evidence" value="ECO:0007669"/>
    <property type="project" value="InterPro"/>
</dbReference>
<proteinExistence type="predicted"/>
<keyword evidence="1" id="KW-1133">Transmembrane helix</keyword>
<feature type="domain" description="NodB homology" evidence="2">
    <location>
        <begin position="50"/>
        <end position="226"/>
    </location>
</feature>
<comment type="caution">
    <text evidence="3">The sequence shown here is derived from an EMBL/GenBank/DDBJ whole genome shotgun (WGS) entry which is preliminary data.</text>
</comment>
<dbReference type="Gene3D" id="3.20.20.370">
    <property type="entry name" value="Glycoside hydrolase/deacetylase"/>
    <property type="match status" value="1"/>
</dbReference>
<dbReference type="PROSITE" id="PS51677">
    <property type="entry name" value="NODB"/>
    <property type="match status" value="1"/>
</dbReference>
<keyword evidence="1" id="KW-0812">Transmembrane</keyword>
<evidence type="ECO:0000256" key="1">
    <source>
        <dbReference type="SAM" id="Phobius"/>
    </source>
</evidence>
<evidence type="ECO:0000313" key="3">
    <source>
        <dbReference type="EMBL" id="MBO8423930.1"/>
    </source>
</evidence>
<organism evidence="3 4">
    <name type="scientific">Candidatus Stercoripulliclostridium pullicola</name>
    <dbReference type="NCBI Taxonomy" id="2840953"/>
    <lineage>
        <taxon>Bacteria</taxon>
        <taxon>Bacillati</taxon>
        <taxon>Bacillota</taxon>
        <taxon>Clostridia</taxon>
        <taxon>Eubacteriales</taxon>
        <taxon>Candidatus Stercoripulliclostridium</taxon>
    </lineage>
</organism>
<protein>
    <submittedName>
        <fullName evidence="3">Polysaccharide deacetylase family protein</fullName>
    </submittedName>
</protein>
<sequence>MKKRNLLINIAANTVIIAVLLTIALVGVGGVTETLAQGGSAVYRGNTDKPEVSLMFNVYWGTEYIDGILKTLDKYGVKCTFFIGGSWAAKNSGTLKAIAEAGHEIASHGYSHKDAENLNYKQNVDELVPTAKLIKELTGTEVKLFAPPSGSVGEAMFQACSDYGYTVVMWSRDTVDWRDKNADTVYTRATSGVQNGELILMHPTEHTLEALPRILEFYADNGLRAVTVSANLAPASE</sequence>
<keyword evidence="1" id="KW-0472">Membrane</keyword>
<dbReference type="EMBL" id="JADINF010000067">
    <property type="protein sequence ID" value="MBO8423930.1"/>
    <property type="molecule type" value="Genomic_DNA"/>
</dbReference>
<name>A0A940DFL7_9FIRM</name>
<dbReference type="SUPFAM" id="SSF88713">
    <property type="entry name" value="Glycoside hydrolase/deacetylase"/>
    <property type="match status" value="1"/>
</dbReference>
<dbReference type="GO" id="GO:0016810">
    <property type="term" value="F:hydrolase activity, acting on carbon-nitrogen (but not peptide) bonds"/>
    <property type="evidence" value="ECO:0007669"/>
    <property type="project" value="InterPro"/>
</dbReference>
<dbReference type="Proteomes" id="UP000727857">
    <property type="component" value="Unassembled WGS sequence"/>
</dbReference>
<dbReference type="InterPro" id="IPR011330">
    <property type="entry name" value="Glyco_hydro/deAcase_b/a-brl"/>
</dbReference>
<feature type="transmembrane region" description="Helical" evidence="1">
    <location>
        <begin position="7"/>
        <end position="31"/>
    </location>
</feature>
<dbReference type="PANTHER" id="PTHR10587:SF128">
    <property type="entry name" value="POLYSACCHARIDE DEACETYLASE PDAB-RELATED"/>
    <property type="match status" value="1"/>
</dbReference>
<dbReference type="InterPro" id="IPR050248">
    <property type="entry name" value="Polysacc_deacetylase_ArnD"/>
</dbReference>
<gene>
    <name evidence="3" type="ORF">IAB16_02770</name>
</gene>
<reference evidence="3" key="1">
    <citation type="submission" date="2020-10" db="EMBL/GenBank/DDBJ databases">
        <authorList>
            <person name="Gilroy R."/>
        </authorList>
    </citation>
    <scope>NUCLEOTIDE SEQUENCE</scope>
    <source>
        <strain evidence="3">517</strain>
    </source>
</reference>
<evidence type="ECO:0000313" key="4">
    <source>
        <dbReference type="Proteomes" id="UP000727857"/>
    </source>
</evidence>
<dbReference type="Pfam" id="PF01522">
    <property type="entry name" value="Polysacc_deac_1"/>
    <property type="match status" value="1"/>
</dbReference>
<dbReference type="PANTHER" id="PTHR10587">
    <property type="entry name" value="GLYCOSYL TRANSFERASE-RELATED"/>
    <property type="match status" value="1"/>
</dbReference>
<reference evidence="3" key="2">
    <citation type="journal article" date="2021" name="PeerJ">
        <title>Extensive microbial diversity within the chicken gut microbiome revealed by metagenomics and culture.</title>
        <authorList>
            <person name="Gilroy R."/>
            <person name="Ravi A."/>
            <person name="Getino M."/>
            <person name="Pursley I."/>
            <person name="Horton D.L."/>
            <person name="Alikhan N.F."/>
            <person name="Baker D."/>
            <person name="Gharbi K."/>
            <person name="Hall N."/>
            <person name="Watson M."/>
            <person name="Adriaenssens E.M."/>
            <person name="Foster-Nyarko E."/>
            <person name="Jarju S."/>
            <person name="Secka A."/>
            <person name="Antonio M."/>
            <person name="Oren A."/>
            <person name="Chaudhuri R.R."/>
            <person name="La Ragione R."/>
            <person name="Hildebrand F."/>
            <person name="Pallen M.J."/>
        </authorList>
    </citation>
    <scope>NUCLEOTIDE SEQUENCE</scope>
    <source>
        <strain evidence="3">517</strain>
    </source>
</reference>
<dbReference type="AlphaFoldDB" id="A0A940DFL7"/>
<dbReference type="InterPro" id="IPR002509">
    <property type="entry name" value="NODB_dom"/>
</dbReference>
<dbReference type="GO" id="GO:0016020">
    <property type="term" value="C:membrane"/>
    <property type="evidence" value="ECO:0007669"/>
    <property type="project" value="TreeGrafter"/>
</dbReference>